<feature type="domain" description="Potassium channel" evidence="2">
    <location>
        <begin position="100"/>
        <end position="152"/>
    </location>
</feature>
<proteinExistence type="predicted"/>
<gene>
    <name evidence="3" type="ORF">RxyAA322_22030</name>
</gene>
<feature type="transmembrane region" description="Helical" evidence="1">
    <location>
        <begin position="134"/>
        <end position="160"/>
    </location>
</feature>
<sequence>MTILLTLAGAALILAALRDIFHELFHPSGSGSLSRALMRSLWHLARRVASRFPSLLHIAGPAIMVSIIASWAALLMVGWALVIWPHLPGGVLLATGLKPSGNNGFLDALYVSLTTLTTLGYGDITPRSGLLRVLIPLEALVGFGLLTASISWVLSIYPVLSRRRSLTQKLLFLSRTEAESGLSANRDPQLLATLTTEVIEVQQDLIQFPVTYYFHGEEHDALAVAMPYLMRLPKDLGPPEKLSADLRLHATTLQQAIEDLTSTLSDLFLGVSDDPETVAKAYIRDHLYAQKTDSTN</sequence>
<dbReference type="OrthoDB" id="8477930at2"/>
<keyword evidence="4" id="KW-1185">Reference proteome</keyword>
<evidence type="ECO:0000313" key="4">
    <source>
        <dbReference type="Proteomes" id="UP000318065"/>
    </source>
</evidence>
<evidence type="ECO:0000313" key="3">
    <source>
        <dbReference type="EMBL" id="BBL80349.1"/>
    </source>
</evidence>
<dbReference type="EMBL" id="AP019791">
    <property type="protein sequence ID" value="BBL80349.1"/>
    <property type="molecule type" value="Genomic_DNA"/>
</dbReference>
<organism evidence="3 4">
    <name type="scientific">Rubrobacter xylanophilus</name>
    <dbReference type="NCBI Taxonomy" id="49319"/>
    <lineage>
        <taxon>Bacteria</taxon>
        <taxon>Bacillati</taxon>
        <taxon>Actinomycetota</taxon>
        <taxon>Rubrobacteria</taxon>
        <taxon>Rubrobacterales</taxon>
        <taxon>Rubrobacteraceae</taxon>
        <taxon>Rubrobacter</taxon>
    </lineage>
</organism>
<protein>
    <recommendedName>
        <fullName evidence="2">Potassium channel domain-containing protein</fullName>
    </recommendedName>
</protein>
<name>A0A510HK00_9ACTN</name>
<keyword evidence="1" id="KW-1133">Transmembrane helix</keyword>
<dbReference type="AlphaFoldDB" id="A0A510HK00"/>
<dbReference type="RefSeq" id="WP_143528366.1">
    <property type="nucleotide sequence ID" value="NZ_AP019791.1"/>
</dbReference>
<evidence type="ECO:0000256" key="1">
    <source>
        <dbReference type="SAM" id="Phobius"/>
    </source>
</evidence>
<dbReference type="SUPFAM" id="SSF81324">
    <property type="entry name" value="Voltage-gated potassium channels"/>
    <property type="match status" value="1"/>
</dbReference>
<keyword evidence="1" id="KW-0472">Membrane</keyword>
<dbReference type="Pfam" id="PF07885">
    <property type="entry name" value="Ion_trans_2"/>
    <property type="match status" value="1"/>
</dbReference>
<evidence type="ECO:0000259" key="2">
    <source>
        <dbReference type="Pfam" id="PF07885"/>
    </source>
</evidence>
<reference evidence="3" key="1">
    <citation type="journal article" date="2019" name="Microbiol. Resour. Announc.">
        <title>Complete Genome Sequence of Rubrobacter xylanophilus Strain AA3-22, Isolated from Arima Onsen in Japan.</title>
        <authorList>
            <person name="Tomariguchi N."/>
            <person name="Miyazaki K."/>
        </authorList>
    </citation>
    <scope>NUCLEOTIDE SEQUENCE [LARGE SCALE GENOMIC DNA]</scope>
    <source>
        <strain evidence="3">AA3-22</strain>
    </source>
</reference>
<accession>A0A510HK00</accession>
<feature type="transmembrane region" description="Helical" evidence="1">
    <location>
        <begin position="58"/>
        <end position="84"/>
    </location>
</feature>
<dbReference type="InterPro" id="IPR013099">
    <property type="entry name" value="K_chnl_dom"/>
</dbReference>
<keyword evidence="1" id="KW-0812">Transmembrane</keyword>
<dbReference type="Gene3D" id="1.10.287.70">
    <property type="match status" value="1"/>
</dbReference>
<dbReference type="Proteomes" id="UP000318065">
    <property type="component" value="Chromosome"/>
</dbReference>